<dbReference type="PIRSF" id="PIRSF016496">
    <property type="entry name" value="Kin_FomA"/>
    <property type="match status" value="1"/>
</dbReference>
<dbReference type="NCBIfam" id="NF040647">
    <property type="entry name" value="IPPK_Arch"/>
    <property type="match status" value="1"/>
</dbReference>
<evidence type="ECO:0000256" key="6">
    <source>
        <dbReference type="ARBA" id="ARBA00022777"/>
    </source>
</evidence>
<dbReference type="EMBL" id="CP007140">
    <property type="protein sequence ID" value="AJC71020.1"/>
    <property type="molecule type" value="Genomic_DNA"/>
</dbReference>
<keyword evidence="7 10" id="KW-0067">ATP-binding</keyword>
<evidence type="ECO:0000313" key="15">
    <source>
        <dbReference type="Proteomes" id="UP000062043"/>
    </source>
</evidence>
<keyword evidence="8" id="KW-0414">Isoprene biosynthesis</keyword>
<dbReference type="SUPFAM" id="SSF53633">
    <property type="entry name" value="Carbamate kinase-like"/>
    <property type="match status" value="1"/>
</dbReference>
<dbReference type="PATRIC" id="fig|1432656.3.peg.308"/>
<feature type="binding site" evidence="11">
    <location>
        <position position="157"/>
    </location>
    <ligand>
        <name>substrate</name>
    </ligand>
</feature>
<comment type="similarity">
    <text evidence="1 10">Belongs to the isopentenyl phosphate kinase family.</text>
</comment>
<feature type="binding site" evidence="11">
    <location>
        <position position="49"/>
    </location>
    <ligand>
        <name>ATP</name>
        <dbReference type="ChEBI" id="CHEBI:30616"/>
    </ligand>
</feature>
<keyword evidence="4 10" id="KW-0808">Transferase</keyword>
<dbReference type="CDD" id="cd04241">
    <property type="entry name" value="AAK_FomA-like"/>
    <property type="match status" value="1"/>
</dbReference>
<evidence type="ECO:0000256" key="2">
    <source>
        <dbReference type="ARBA" id="ARBA00012908"/>
    </source>
</evidence>
<feature type="binding site" evidence="11">
    <location>
        <position position="178"/>
    </location>
    <ligand>
        <name>ATP</name>
        <dbReference type="ChEBI" id="CHEBI:30616"/>
    </ligand>
</feature>
<dbReference type="KEGG" id="tgy:X802_01560"/>
<name>A0A0X1KIE2_9EURY</name>
<dbReference type="Proteomes" id="UP000062043">
    <property type="component" value="Chromosome"/>
</dbReference>
<comment type="subunit">
    <text evidence="10">Homodimer.</text>
</comment>
<reference evidence="14 15" key="1">
    <citation type="submission" date="2014-01" db="EMBL/GenBank/DDBJ databases">
        <title>Genome sequencing of Thermococcus guaymasensis.</title>
        <authorList>
            <person name="Zhang X."/>
            <person name="Alvare G."/>
            <person name="Fristensky B."/>
            <person name="Chen L."/>
            <person name="Suen T."/>
            <person name="Chen Q."/>
            <person name="Ma K."/>
        </authorList>
    </citation>
    <scope>NUCLEOTIDE SEQUENCE [LARGE SCALE GENOMIC DNA]</scope>
    <source>
        <strain evidence="14 15">DSM 11113</strain>
    </source>
</reference>
<feature type="binding site" evidence="11">
    <location>
        <position position="48"/>
    </location>
    <ligand>
        <name>substrate</name>
    </ligand>
</feature>
<evidence type="ECO:0000256" key="10">
    <source>
        <dbReference type="PIRNR" id="PIRNR016496"/>
    </source>
</evidence>
<dbReference type="InterPro" id="IPR024192">
    <property type="entry name" value="Fosfomycin_R_FomA-type"/>
</dbReference>
<comment type="function">
    <text evidence="10">Catalyzes the formation of isopentenyl diphosphate (IPP), the building block of all isoprenoids.</text>
</comment>
<dbReference type="GO" id="GO:0005524">
    <property type="term" value="F:ATP binding"/>
    <property type="evidence" value="ECO:0007669"/>
    <property type="project" value="UniProtKB-KW"/>
</dbReference>
<accession>A0A0X1KIE2</accession>
<evidence type="ECO:0000259" key="13">
    <source>
        <dbReference type="Pfam" id="PF00696"/>
    </source>
</evidence>
<dbReference type="GO" id="GO:0102043">
    <property type="term" value="F:isopentenyl phosphate kinase activity"/>
    <property type="evidence" value="ECO:0007669"/>
    <property type="project" value="UniProtKB-EC"/>
</dbReference>
<comment type="catalytic activity">
    <reaction evidence="9 10">
        <text>isopentenyl phosphate + ATP = isopentenyl diphosphate + ADP</text>
        <dbReference type="Rhea" id="RHEA:33963"/>
        <dbReference type="ChEBI" id="CHEBI:30616"/>
        <dbReference type="ChEBI" id="CHEBI:65078"/>
        <dbReference type="ChEBI" id="CHEBI:128769"/>
        <dbReference type="ChEBI" id="CHEBI:456216"/>
        <dbReference type="EC" id="2.7.4.26"/>
    </reaction>
</comment>
<dbReference type="PANTHER" id="PTHR43654:SF1">
    <property type="entry name" value="ISOPENTENYL PHOSPHATE KINASE"/>
    <property type="match status" value="1"/>
</dbReference>
<dbReference type="RefSeq" id="WP_062370393.1">
    <property type="nucleotide sequence ID" value="NZ_CP007140.1"/>
</dbReference>
<organism evidence="14 15">
    <name type="scientific">Thermococcus guaymasensis DSM 11113</name>
    <dbReference type="NCBI Taxonomy" id="1432656"/>
    <lineage>
        <taxon>Archaea</taxon>
        <taxon>Methanobacteriati</taxon>
        <taxon>Methanobacteriota</taxon>
        <taxon>Thermococci</taxon>
        <taxon>Thermococcales</taxon>
        <taxon>Thermococcaceae</taxon>
        <taxon>Thermococcus</taxon>
    </lineage>
</organism>
<keyword evidence="6 10" id="KW-0418">Kinase</keyword>
<dbReference type="AlphaFoldDB" id="A0A0X1KIE2"/>
<feature type="site" description="Transition state stabilizer" evidence="12">
    <location>
        <position position="14"/>
    </location>
</feature>
<protein>
    <recommendedName>
        <fullName evidence="3 10">Isopentenyl phosphate kinase</fullName>
        <shortName evidence="10">IPK</shortName>
        <ecNumber evidence="2 10">2.7.4.26</ecNumber>
    </recommendedName>
</protein>
<evidence type="ECO:0000256" key="9">
    <source>
        <dbReference type="ARBA" id="ARBA00049063"/>
    </source>
</evidence>
<feature type="binding site" evidence="11">
    <location>
        <position position="53"/>
    </location>
    <ligand>
        <name>substrate</name>
    </ligand>
</feature>
<dbReference type="GO" id="GO:0005829">
    <property type="term" value="C:cytosol"/>
    <property type="evidence" value="ECO:0007669"/>
    <property type="project" value="TreeGrafter"/>
</dbReference>
<dbReference type="OrthoDB" id="15328at2157"/>
<feature type="binding site" evidence="11">
    <location>
        <position position="220"/>
    </location>
    <ligand>
        <name>ATP</name>
        <dbReference type="ChEBI" id="CHEBI:30616"/>
    </ligand>
</feature>
<dbReference type="STRING" id="1432656.X802_01560"/>
<dbReference type="PANTHER" id="PTHR43654">
    <property type="entry name" value="GLUTAMATE 5-KINASE"/>
    <property type="match status" value="1"/>
</dbReference>
<dbReference type="GO" id="GO:0016114">
    <property type="term" value="P:terpenoid biosynthetic process"/>
    <property type="evidence" value="ECO:0007669"/>
    <property type="project" value="TreeGrafter"/>
</dbReference>
<keyword evidence="5 10" id="KW-0547">Nucleotide-binding</keyword>
<sequence>MIIVKIGGSVFSDKKGKPENFDHETVRQIAKEIANFYPGKSFIVVHGGGSFGHHYAKKYRIREGLPQDFEAAREKMIGFTRTHQSMLRANGNFLDHFLGEGLPAFPVSTSSVFITENGGVAYGDVEVIKKLLELRFIPVLFGDVSLDLAKGIDILSGDQIISYLAKMLNPEKVIFLMDVDGIYDGDPGEGRLLQNISVDEIDSLLKRLHCTAAGTDVTGGICNKLEEAKKIAEYSEVWFVNGKIPGRLSGAIRGDGFGTRIVH</sequence>
<evidence type="ECO:0000256" key="7">
    <source>
        <dbReference type="ARBA" id="ARBA00022840"/>
    </source>
</evidence>
<feature type="binding site" evidence="11">
    <location>
        <begin position="5"/>
        <end position="9"/>
    </location>
    <ligand>
        <name>ATP</name>
        <dbReference type="ChEBI" id="CHEBI:30616"/>
    </ligand>
</feature>
<feature type="domain" description="Aspartate/glutamate/uridylate kinase" evidence="13">
    <location>
        <begin position="1"/>
        <end position="234"/>
    </location>
</feature>
<evidence type="ECO:0000256" key="11">
    <source>
        <dbReference type="PIRSR" id="PIRSR016496-1"/>
    </source>
</evidence>
<evidence type="ECO:0000256" key="1">
    <source>
        <dbReference type="ARBA" id="ARBA00010540"/>
    </source>
</evidence>
<evidence type="ECO:0000256" key="8">
    <source>
        <dbReference type="ARBA" id="ARBA00023229"/>
    </source>
</evidence>
<evidence type="ECO:0000256" key="5">
    <source>
        <dbReference type="ARBA" id="ARBA00022741"/>
    </source>
</evidence>
<dbReference type="EC" id="2.7.4.26" evidence="2 10"/>
<evidence type="ECO:0000256" key="3">
    <source>
        <dbReference type="ARBA" id="ARBA00017267"/>
    </source>
</evidence>
<evidence type="ECO:0000256" key="4">
    <source>
        <dbReference type="ARBA" id="ARBA00022679"/>
    </source>
</evidence>
<feature type="binding site" evidence="11">
    <location>
        <position position="224"/>
    </location>
    <ligand>
        <name>ATP</name>
        <dbReference type="ChEBI" id="CHEBI:30616"/>
    </ligand>
</feature>
<dbReference type="InterPro" id="IPR036393">
    <property type="entry name" value="AceGlu_kinase-like_sf"/>
</dbReference>
<dbReference type="GeneID" id="27134348"/>
<evidence type="ECO:0000256" key="12">
    <source>
        <dbReference type="PIRSR" id="PIRSR016496-2"/>
    </source>
</evidence>
<proteinExistence type="inferred from homology"/>
<evidence type="ECO:0000313" key="14">
    <source>
        <dbReference type="EMBL" id="AJC71020.1"/>
    </source>
</evidence>
<dbReference type="Gene3D" id="3.40.1160.10">
    <property type="entry name" value="Acetylglutamate kinase-like"/>
    <property type="match status" value="1"/>
</dbReference>
<gene>
    <name evidence="14" type="ORF">X802_01560</name>
</gene>
<dbReference type="InterPro" id="IPR001048">
    <property type="entry name" value="Asp/Glu/Uridylate_kinase"/>
</dbReference>
<dbReference type="GO" id="GO:0016301">
    <property type="term" value="F:kinase activity"/>
    <property type="evidence" value="ECO:0007669"/>
    <property type="project" value="UniProtKB-KW"/>
</dbReference>
<dbReference type="Pfam" id="PF00696">
    <property type="entry name" value="AA_kinase"/>
    <property type="match status" value="1"/>
</dbReference>
<keyword evidence="15" id="KW-1185">Reference proteome</keyword>